<feature type="non-terminal residue" evidence="1">
    <location>
        <position position="59"/>
    </location>
</feature>
<protein>
    <submittedName>
        <fullName evidence="1">Uncharacterized protein</fullName>
    </submittedName>
</protein>
<name>X1P4K9_9ZZZZ</name>
<gene>
    <name evidence="1" type="ORF">S06H3_37738</name>
</gene>
<proteinExistence type="predicted"/>
<dbReference type="AlphaFoldDB" id="X1P4K9"/>
<reference evidence="1" key="1">
    <citation type="journal article" date="2014" name="Front. Microbiol.">
        <title>High frequency of phylogenetically diverse reductive dehalogenase-homologous genes in deep subseafloor sedimentary metagenomes.</title>
        <authorList>
            <person name="Kawai M."/>
            <person name="Futagami T."/>
            <person name="Toyoda A."/>
            <person name="Takaki Y."/>
            <person name="Nishi S."/>
            <person name="Hori S."/>
            <person name="Arai W."/>
            <person name="Tsubouchi T."/>
            <person name="Morono Y."/>
            <person name="Uchiyama I."/>
            <person name="Ito T."/>
            <person name="Fujiyama A."/>
            <person name="Inagaki F."/>
            <person name="Takami H."/>
        </authorList>
    </citation>
    <scope>NUCLEOTIDE SEQUENCE</scope>
    <source>
        <strain evidence="1">Expedition CK06-06</strain>
    </source>
</reference>
<sequence>MNIPRMKKIEGNRTKAVVADRIINTTRIFQLSLSKNLYDTNNVREIKNRNAASVSVKLA</sequence>
<dbReference type="EMBL" id="BARV01022952">
    <property type="protein sequence ID" value="GAI25859.1"/>
    <property type="molecule type" value="Genomic_DNA"/>
</dbReference>
<organism evidence="1">
    <name type="scientific">marine sediment metagenome</name>
    <dbReference type="NCBI Taxonomy" id="412755"/>
    <lineage>
        <taxon>unclassified sequences</taxon>
        <taxon>metagenomes</taxon>
        <taxon>ecological metagenomes</taxon>
    </lineage>
</organism>
<comment type="caution">
    <text evidence="1">The sequence shown here is derived from an EMBL/GenBank/DDBJ whole genome shotgun (WGS) entry which is preliminary data.</text>
</comment>
<accession>X1P4K9</accession>
<evidence type="ECO:0000313" key="1">
    <source>
        <dbReference type="EMBL" id="GAI25859.1"/>
    </source>
</evidence>